<feature type="compositionally biased region" description="Acidic residues" evidence="2">
    <location>
        <begin position="92"/>
        <end position="104"/>
    </location>
</feature>
<organism evidence="3 4">
    <name type="scientific">Polysphondylium violaceum</name>
    <dbReference type="NCBI Taxonomy" id="133409"/>
    <lineage>
        <taxon>Eukaryota</taxon>
        <taxon>Amoebozoa</taxon>
        <taxon>Evosea</taxon>
        <taxon>Eumycetozoa</taxon>
        <taxon>Dictyostelia</taxon>
        <taxon>Dictyosteliales</taxon>
        <taxon>Dictyosteliaceae</taxon>
        <taxon>Polysphondylium</taxon>
    </lineage>
</organism>
<dbReference type="PANTHER" id="PTHR15323:SF6">
    <property type="entry name" value="CELL DIVISION CYCLE PROTEIN 123 HOMOLOG"/>
    <property type="match status" value="1"/>
</dbReference>
<dbReference type="Pfam" id="PF07065">
    <property type="entry name" value="D123"/>
    <property type="match status" value="1"/>
</dbReference>
<proteinExistence type="inferred from homology"/>
<sequence>MNKTDKYFENKRKCMFQEWYPTFKQVTFSSTIIPLPKIFIDYLNSDHFVSNEQEFPQYRNDDPEFLDDESWSTPRRSTIVDSKYYQSYGSDSDSDSDDSDDSNDDDKKKNSRIIKESEFQHLLDEIKSIITKYGGYVLPKLNWSAPKDATFMNAFCTLKCSTPTDVFLLLKSSDFINHDLAQFETNEQDDDLTITPYVLVLRKWQNLTESMEFRCFVKDKKLLGISQRDTSTYYSFLKDKKESIQESIESFFNQNIKDKFSQDSYTFDAYVTKENKVWLIDFNPIHPSTDSLLFDWEEFFPELIVDDEESTPISEQDKLKLIQDLEFRLIENREGIRPNLAMESRLPMDLKDSSQSSAINDLLEKFKDKLQ</sequence>
<evidence type="ECO:0000313" key="4">
    <source>
        <dbReference type="Proteomes" id="UP000695562"/>
    </source>
</evidence>
<evidence type="ECO:0008006" key="5">
    <source>
        <dbReference type="Google" id="ProtNLM"/>
    </source>
</evidence>
<evidence type="ECO:0000313" key="3">
    <source>
        <dbReference type="EMBL" id="KAF2078147.1"/>
    </source>
</evidence>
<gene>
    <name evidence="3" type="ORF">CYY_000531</name>
</gene>
<dbReference type="AlphaFoldDB" id="A0A8J4Q4I5"/>
<evidence type="ECO:0000256" key="2">
    <source>
        <dbReference type="SAM" id="MobiDB-lite"/>
    </source>
</evidence>
<accession>A0A8J4Q4I5</accession>
<feature type="region of interest" description="Disordered" evidence="2">
    <location>
        <begin position="85"/>
        <end position="110"/>
    </location>
</feature>
<reference evidence="3" key="1">
    <citation type="submission" date="2020-01" db="EMBL/GenBank/DDBJ databases">
        <title>Development of genomics and gene disruption for Polysphondylium violaceum indicates a role for the polyketide synthase stlB in stalk morphogenesis.</title>
        <authorList>
            <person name="Narita B."/>
            <person name="Kawabe Y."/>
            <person name="Kin K."/>
            <person name="Saito T."/>
            <person name="Gibbs R."/>
            <person name="Kuspa A."/>
            <person name="Muzny D."/>
            <person name="Queller D."/>
            <person name="Richards S."/>
            <person name="Strassman J."/>
            <person name="Sucgang R."/>
            <person name="Worley K."/>
            <person name="Schaap P."/>
        </authorList>
    </citation>
    <scope>NUCLEOTIDE SEQUENCE</scope>
    <source>
        <strain evidence="3">QSvi11</strain>
    </source>
</reference>
<dbReference type="GO" id="GO:0005737">
    <property type="term" value="C:cytoplasm"/>
    <property type="evidence" value="ECO:0007669"/>
    <property type="project" value="TreeGrafter"/>
</dbReference>
<comment type="similarity">
    <text evidence="1">Belongs to the CDC123 family.</text>
</comment>
<name>A0A8J4Q4I5_9MYCE</name>
<keyword evidence="4" id="KW-1185">Reference proteome</keyword>
<dbReference type="InterPro" id="IPR009772">
    <property type="entry name" value="CDC123"/>
</dbReference>
<protein>
    <recommendedName>
        <fullName evidence="5">Cell division cycle protein 123</fullName>
    </recommendedName>
</protein>
<dbReference type="EMBL" id="AJWJ01000010">
    <property type="protein sequence ID" value="KAF2078147.1"/>
    <property type="molecule type" value="Genomic_DNA"/>
</dbReference>
<comment type="caution">
    <text evidence="3">The sequence shown here is derived from an EMBL/GenBank/DDBJ whole genome shotgun (WGS) entry which is preliminary data.</text>
</comment>
<dbReference type="Proteomes" id="UP000695562">
    <property type="component" value="Unassembled WGS sequence"/>
</dbReference>
<dbReference type="PANTHER" id="PTHR15323">
    <property type="entry name" value="D123 PROTEIN"/>
    <property type="match status" value="1"/>
</dbReference>
<evidence type="ECO:0000256" key="1">
    <source>
        <dbReference type="ARBA" id="ARBA00011047"/>
    </source>
</evidence>
<dbReference type="OrthoDB" id="16522at2759"/>